<feature type="signal peptide" evidence="1">
    <location>
        <begin position="1"/>
        <end position="23"/>
    </location>
</feature>
<accession>A0AAV9U3X2</accession>
<comment type="caution">
    <text evidence="2">The sequence shown here is derived from an EMBL/GenBank/DDBJ whole genome shotgun (WGS) entry which is preliminary data.</text>
</comment>
<feature type="chain" id="PRO_5043765589" evidence="1">
    <location>
        <begin position="24"/>
        <end position="415"/>
    </location>
</feature>
<reference evidence="2 3" key="1">
    <citation type="submission" date="2019-10" db="EMBL/GenBank/DDBJ databases">
        <authorList>
            <person name="Palmer J.M."/>
        </authorList>
    </citation>
    <scope>NUCLEOTIDE SEQUENCE [LARGE SCALE GENOMIC DNA]</scope>
    <source>
        <strain evidence="2 3">TWF730</strain>
    </source>
</reference>
<sequence length="415" mass="45202">MGNFSRFNILVLALITFASFCTARTVITINGSCATRYCGSPVPKSKIRKAVKTFCTTVPYTVTRWKTVTKPKTTTTIRKTKKISLVVTKTISTVTSTATKSSKVTRTSTFTVTVPRWIATGSITTFTLQSPTVTIPAPSGFVGVNDDPDNVKSLPPINPLARRDAKAEPEPGNHPRYITAITCTKTLLTKTGTSDLCKTTTKTIGTAKETVWTTQTIRSTKTVTKKGAVTVRTTVTKYTTVSAVTTRSVTRAATSFFTTETVSVPRATYYAACGIRNQGPPPDERRYYAAEAAPFADEKIEIIMSNGTIYDCCVACQTWAGPGTCMGSVYNFAGFWGDPGPWPCEDIQLPGFPTCPPPPVAKFSSKCELAISDSKSGTCRRQKYEYWWYTEQPPTVVSNGPGCKRFKYRGRGAPL</sequence>
<evidence type="ECO:0000313" key="3">
    <source>
        <dbReference type="Proteomes" id="UP001373714"/>
    </source>
</evidence>
<dbReference type="EMBL" id="JAVHNS010000017">
    <property type="protein sequence ID" value="KAK6332560.1"/>
    <property type="molecule type" value="Genomic_DNA"/>
</dbReference>
<keyword evidence="3" id="KW-1185">Reference proteome</keyword>
<dbReference type="Proteomes" id="UP001373714">
    <property type="component" value="Unassembled WGS sequence"/>
</dbReference>
<protein>
    <submittedName>
        <fullName evidence="2">Uncharacterized protein</fullName>
    </submittedName>
</protein>
<dbReference type="AlphaFoldDB" id="A0AAV9U3X2"/>
<evidence type="ECO:0000313" key="2">
    <source>
        <dbReference type="EMBL" id="KAK6332560.1"/>
    </source>
</evidence>
<gene>
    <name evidence="2" type="ORF">TWF730_004220</name>
</gene>
<evidence type="ECO:0000256" key="1">
    <source>
        <dbReference type="SAM" id="SignalP"/>
    </source>
</evidence>
<proteinExistence type="predicted"/>
<organism evidence="2 3">
    <name type="scientific">Orbilia blumenaviensis</name>
    <dbReference type="NCBI Taxonomy" id="1796055"/>
    <lineage>
        <taxon>Eukaryota</taxon>
        <taxon>Fungi</taxon>
        <taxon>Dikarya</taxon>
        <taxon>Ascomycota</taxon>
        <taxon>Pezizomycotina</taxon>
        <taxon>Orbiliomycetes</taxon>
        <taxon>Orbiliales</taxon>
        <taxon>Orbiliaceae</taxon>
        <taxon>Orbilia</taxon>
    </lineage>
</organism>
<name>A0AAV9U3X2_9PEZI</name>
<keyword evidence="1" id="KW-0732">Signal</keyword>